<organism evidence="1">
    <name type="scientific">uncultured bacterium contig00052</name>
    <dbReference type="NCBI Taxonomy" id="1181536"/>
    <lineage>
        <taxon>Bacteria</taxon>
        <taxon>environmental samples</taxon>
    </lineage>
</organism>
<protein>
    <submittedName>
        <fullName evidence="1">Uncharacterized protein</fullName>
    </submittedName>
</protein>
<name>A0A806KC78_9BACT</name>
<dbReference type="AlphaFoldDB" id="A0A806KC78"/>
<dbReference type="EMBL" id="JQ844185">
    <property type="protein sequence ID" value="AGS52186.1"/>
    <property type="molecule type" value="Genomic_DNA"/>
</dbReference>
<reference evidence="1" key="1">
    <citation type="submission" date="2012-03" db="EMBL/GenBank/DDBJ databases">
        <title>Functional metagenomics reveals considerable lignocellulase gene clusters in the gut microbiome of a wood-feeding higher termite.</title>
        <authorList>
            <person name="Liu N."/>
        </authorList>
    </citation>
    <scope>NUCLEOTIDE SEQUENCE</scope>
</reference>
<sequence length="99" mass="11016">MLDSAIKPAAIEDEKLKNTAFQAKSGSISGIGEGISEDYQTAYAQAIKQAHGELAKKATAFALGKAEGPYLFKGKHELKKRRKRIVHAHEWRSRRPIRI</sequence>
<proteinExistence type="predicted"/>
<accession>A0A806KC78</accession>
<evidence type="ECO:0000313" key="1">
    <source>
        <dbReference type="EMBL" id="AGS52186.1"/>
    </source>
</evidence>